<dbReference type="EMBL" id="JPRD01000079">
    <property type="protein sequence ID" value="KIF45883.1"/>
    <property type="molecule type" value="Genomic_DNA"/>
</dbReference>
<accession>A0A0C1V882</accession>
<gene>
    <name evidence="1" type="ORF">H735_29420</name>
</gene>
<evidence type="ECO:0000313" key="2">
    <source>
        <dbReference type="Proteomes" id="UP000031586"/>
    </source>
</evidence>
<proteinExistence type="predicted"/>
<evidence type="ECO:0000313" key="1">
    <source>
        <dbReference type="EMBL" id="KIF45883.1"/>
    </source>
</evidence>
<sequence>MSNSANKLSSANRAMLVGAIAGGSATIASQWKEHKAGNIDTNEMATNAAKSALKTAAIAGATTYVAEKMAGRPALSMLTILSVGAAGLYLMDQASDSKNEQ</sequence>
<dbReference type="RefSeq" id="WP_020197179.1">
    <property type="nucleotide sequence ID" value="NZ_BAOH01000109.1"/>
</dbReference>
<comment type="caution">
    <text evidence="1">The sequence shown here is derived from an EMBL/GenBank/DDBJ whole genome shotgun (WGS) entry which is preliminary data.</text>
</comment>
<reference evidence="1 2" key="1">
    <citation type="submission" date="2014-07" db="EMBL/GenBank/DDBJ databases">
        <title>Unique and conserved regions in Vibrio harveyi and related species in comparison with the shrimp pathogen Vibrio harveyi CAIM 1792.</title>
        <authorList>
            <person name="Espinoza-Valles I."/>
            <person name="Vora G."/>
            <person name="Leekitcharoenphon P."/>
            <person name="Ussery D."/>
            <person name="Hoj L."/>
            <person name="Gomez-Gil B."/>
        </authorList>
    </citation>
    <scope>NUCLEOTIDE SEQUENCE [LARGE SCALE GENOMIC DNA]</scope>
    <source>
        <strain evidence="2">CAIM 1854 / LMG 25443</strain>
    </source>
</reference>
<name>A0A0C1V882_9VIBR</name>
<dbReference type="AlphaFoldDB" id="A0A0C1V882"/>
<dbReference type="GeneID" id="48230655"/>
<dbReference type="PATRIC" id="fig|1229493.5.peg.5961"/>
<dbReference type="Proteomes" id="UP000031586">
    <property type="component" value="Unassembled WGS sequence"/>
</dbReference>
<protein>
    <submittedName>
        <fullName evidence="1">Uncharacterized protein</fullName>
    </submittedName>
</protein>
<dbReference type="InterPro" id="IPR058956">
    <property type="entry name" value="MamC"/>
</dbReference>
<dbReference type="Pfam" id="PF26373">
    <property type="entry name" value="MamC"/>
    <property type="match status" value="1"/>
</dbReference>
<organism evidence="1 2">
    <name type="scientific">Vibrio owensii CAIM 1854 = LMG 25443</name>
    <dbReference type="NCBI Taxonomy" id="1229493"/>
    <lineage>
        <taxon>Bacteria</taxon>
        <taxon>Pseudomonadati</taxon>
        <taxon>Pseudomonadota</taxon>
        <taxon>Gammaproteobacteria</taxon>
        <taxon>Vibrionales</taxon>
        <taxon>Vibrionaceae</taxon>
        <taxon>Vibrio</taxon>
    </lineage>
</organism>